<evidence type="ECO:0000256" key="1">
    <source>
        <dbReference type="ARBA" id="ARBA00022729"/>
    </source>
</evidence>
<proteinExistence type="predicted"/>
<dbReference type="Gene3D" id="2.130.10.130">
    <property type="entry name" value="Integrin alpha, N-terminal"/>
    <property type="match status" value="3"/>
</dbReference>
<dbReference type="InterPro" id="IPR027039">
    <property type="entry name" value="Crtac1"/>
</dbReference>
<accession>A0A831QNH4</accession>
<dbReference type="Pfam" id="PF07593">
    <property type="entry name" value="UnbV_ASPIC"/>
    <property type="match status" value="1"/>
</dbReference>
<comment type="caution">
    <text evidence="3">The sequence shown here is derived from an EMBL/GenBank/DDBJ whole genome shotgun (WGS) entry which is preliminary data.</text>
</comment>
<dbReference type="Proteomes" id="UP000886191">
    <property type="component" value="Unassembled WGS sequence"/>
</dbReference>
<dbReference type="InterPro" id="IPR011519">
    <property type="entry name" value="UnbV_ASPIC"/>
</dbReference>
<sequence>MKSKSHLYINLNFLITLLILIVNFGCADSAPPTRFIKVETSHSGLDFNNQLSENDTINIIDNEFVYNGAGVALGDLNGDGLDDIFLAGNQVDNKLFLNRGELKFQDISSIANVGKTDTLQWSSGVSIVDINTDGKLDIYVCNTFRKVGSQRKNLLYLNQGNDAEGIPVFKEMGEAYGLADDSYSSHAQFFDYDNDGDLDLYIGVNRIEGIDPTQFRPLADDGTSMSKDRLFENRYYESLGQSQFVNVSDSAGIRYHGYSHSTLINDFNEDGWPDIYVANDFLSNDLLYINNQDGTFTNRARDMFKHFSLSSMGSDIADVNNDGSLSLYTTEMQPYYNKRKKLFQGPSNYQKEVFTKKFDYEKQYTRNTLQINQGINPETGLPVFGEIAMLADVKETDWSWAPLFADYDNDGFQDLFITNGFPKDVTDRDFGDFRSTAKQFVSKEKLIAAIPQIKIPNFMFRNRGNYKFEDTTEEWGVNFATYSNGAAYGDLDHDGDLDLVINNINANVILLENKTNELSKDEHFLRIKLKGTAKNSAGIGATIEIFADSLHQKKTLLTGRGYLSQPETTLHFGLGKRNSVDSLRIQWPDGKSQIINPTKVDTLLTISYNPEVSHDFITSNIEAAPLFEKAAETYNLNHLSQDYDFIDFNFQSTLPHKLSQYGPALSVGDINNDGLDDMFVGASRGFKEKWFIQRKDQTFVQQEVAYKNSPELNEEDAGTLLFDVDNDGDLDLYIARGCAQYPSGNVLYLDVLMINDGNGNFTHSKNGLPDLRTNSSTVKAADFDRDGDLDLFVGSRVMPFSYPKPDRSYILRNDSRKGSPKFVDITKEMNPELEYPGLISDALWTDFNGDFWPDLILAGEWMPLRFFKNEAGKLIEVTESTGIENHLGWWNSLAAADIDNDGDIDYIAGNVGENINFKGTSEEPVRIYAKDLDNNGSIDPLISFYLRDSLGTRREYLYHPWQDVTKQYVGIRKRFNSFGEFGESTLPEMFPDGLLDDATKLSLNYMKTSWIENVGGGKFTVHPLPIAAQIAPVYGILPKDINADGNIDILLIGNDFGMEVQQGPADAMNGVVLENEGGGKFLTVPLNDSHFFVPGDGKSLVNLSVSDTKSLIVASQNNDSLKIFERTHKNPVKSIPVKNNEVKSEITYSKVEKQLQEFYWGNTFQSQSSRTIEVPLQAQEIRFFDNFGKETRMMKVLD</sequence>
<dbReference type="SUPFAM" id="SSF69318">
    <property type="entry name" value="Integrin alpha N-terminal domain"/>
    <property type="match status" value="3"/>
</dbReference>
<dbReference type="AlphaFoldDB" id="A0A831QNH4"/>
<feature type="domain" description="ASPIC/UnbV" evidence="2">
    <location>
        <begin position="538"/>
        <end position="605"/>
    </location>
</feature>
<evidence type="ECO:0000313" key="3">
    <source>
        <dbReference type="EMBL" id="HEA21418.1"/>
    </source>
</evidence>
<dbReference type="PANTHER" id="PTHR16026:SF0">
    <property type="entry name" value="CARTILAGE ACIDIC PROTEIN 1"/>
    <property type="match status" value="1"/>
</dbReference>
<organism evidence="3">
    <name type="scientific">Pricia antarctica</name>
    <dbReference type="NCBI Taxonomy" id="641691"/>
    <lineage>
        <taxon>Bacteria</taxon>
        <taxon>Pseudomonadati</taxon>
        <taxon>Bacteroidota</taxon>
        <taxon>Flavobacteriia</taxon>
        <taxon>Flavobacteriales</taxon>
        <taxon>Flavobacteriaceae</taxon>
        <taxon>Pricia</taxon>
    </lineage>
</organism>
<keyword evidence="1" id="KW-0732">Signal</keyword>
<name>A0A831QNH4_9FLAO</name>
<dbReference type="PANTHER" id="PTHR16026">
    <property type="entry name" value="CARTILAGE ACIDIC PROTEIN 1"/>
    <property type="match status" value="1"/>
</dbReference>
<gene>
    <name evidence="3" type="ORF">ENH87_10915</name>
</gene>
<dbReference type="Pfam" id="PF13517">
    <property type="entry name" value="FG-GAP_3"/>
    <property type="match status" value="4"/>
</dbReference>
<dbReference type="EMBL" id="DRGL01000037">
    <property type="protein sequence ID" value="HEA21418.1"/>
    <property type="molecule type" value="Genomic_DNA"/>
</dbReference>
<evidence type="ECO:0000259" key="2">
    <source>
        <dbReference type="Pfam" id="PF07593"/>
    </source>
</evidence>
<dbReference type="Pfam" id="PF01839">
    <property type="entry name" value="FG-GAP"/>
    <property type="match status" value="1"/>
</dbReference>
<protein>
    <recommendedName>
        <fullName evidence="2">ASPIC/UnbV domain-containing protein</fullName>
    </recommendedName>
</protein>
<dbReference type="InterPro" id="IPR028994">
    <property type="entry name" value="Integrin_alpha_N"/>
</dbReference>
<reference evidence="3" key="1">
    <citation type="journal article" date="2020" name="mSystems">
        <title>Genome- and Community-Level Interaction Insights into Carbon Utilization and Element Cycling Functions of Hydrothermarchaeota in Hydrothermal Sediment.</title>
        <authorList>
            <person name="Zhou Z."/>
            <person name="Liu Y."/>
            <person name="Xu W."/>
            <person name="Pan J."/>
            <person name="Luo Z.H."/>
            <person name="Li M."/>
        </authorList>
    </citation>
    <scope>NUCLEOTIDE SEQUENCE [LARGE SCALE GENOMIC DNA]</scope>
    <source>
        <strain evidence="3">HyVt-345</strain>
    </source>
</reference>
<dbReference type="InterPro" id="IPR013517">
    <property type="entry name" value="FG-GAP"/>
</dbReference>